<proteinExistence type="predicted"/>
<name>A0A9W6GQ49_9HYPH</name>
<protein>
    <submittedName>
        <fullName evidence="1">Uncharacterized protein</fullName>
    </submittedName>
</protein>
<dbReference type="EMBL" id="BSEC01000001">
    <property type="protein sequence ID" value="GLI91122.1"/>
    <property type="molecule type" value="Genomic_DNA"/>
</dbReference>
<evidence type="ECO:0000313" key="2">
    <source>
        <dbReference type="Proteomes" id="UP001144323"/>
    </source>
</evidence>
<comment type="caution">
    <text evidence="1">The sequence shown here is derived from an EMBL/GenBank/DDBJ whole genome shotgun (WGS) entry which is preliminary data.</text>
</comment>
<sequence>MDLDQLAGFSIEDSDAATRAYIDASRRENIPFKDFWLRVRNQRLLKLQRLDLAALSN</sequence>
<dbReference type="RefSeq" id="WP_281799680.1">
    <property type="nucleotide sequence ID" value="NZ_BSEC01000001.1"/>
</dbReference>
<evidence type="ECO:0000313" key="1">
    <source>
        <dbReference type="EMBL" id="GLI91122.1"/>
    </source>
</evidence>
<organism evidence="1 2">
    <name type="scientific">Methylocystis echinoides</name>
    <dbReference type="NCBI Taxonomy" id="29468"/>
    <lineage>
        <taxon>Bacteria</taxon>
        <taxon>Pseudomonadati</taxon>
        <taxon>Pseudomonadota</taxon>
        <taxon>Alphaproteobacteria</taxon>
        <taxon>Hyphomicrobiales</taxon>
        <taxon>Methylocystaceae</taxon>
        <taxon>Methylocystis</taxon>
    </lineage>
</organism>
<accession>A0A9W6GQ49</accession>
<keyword evidence="2" id="KW-1185">Reference proteome</keyword>
<reference evidence="1" key="1">
    <citation type="journal article" date="2023" name="Int. J. Syst. Evol. Microbiol.">
        <title>Methylocystis iwaonis sp. nov., a type II methane-oxidizing bacterium from surface soil of a rice paddy field in Japan, and emended description of the genus Methylocystis (ex Whittenbury et al. 1970) Bowman et al. 1993.</title>
        <authorList>
            <person name="Kaise H."/>
            <person name="Sawadogo J.B."/>
            <person name="Alam M.S."/>
            <person name="Ueno C."/>
            <person name="Dianou D."/>
            <person name="Shinjo R."/>
            <person name="Asakawa S."/>
        </authorList>
    </citation>
    <scope>NUCLEOTIDE SEQUENCE</scope>
    <source>
        <strain evidence="1">LMG27198</strain>
    </source>
</reference>
<dbReference type="AlphaFoldDB" id="A0A9W6GQ49"/>
<gene>
    <name evidence="1" type="ORF">LMG27198_01140</name>
</gene>
<dbReference type="Proteomes" id="UP001144323">
    <property type="component" value="Unassembled WGS sequence"/>
</dbReference>